<dbReference type="AlphaFoldDB" id="A0A6J0PM71"/>
<dbReference type="FunCoup" id="A0A6J0PM71">
    <property type="interactions" value="1378"/>
</dbReference>
<feature type="compositionally biased region" description="Basic and acidic residues" evidence="1">
    <location>
        <begin position="10"/>
        <end position="20"/>
    </location>
</feature>
<keyword evidence="2" id="KW-1185">Reference proteome</keyword>
<dbReference type="Proteomes" id="UP000504607">
    <property type="component" value="Chromosome 1"/>
</dbReference>
<dbReference type="OrthoDB" id="1929004at2759"/>
<feature type="compositionally biased region" description="Basic and acidic residues" evidence="1">
    <location>
        <begin position="72"/>
        <end position="88"/>
    </location>
</feature>
<evidence type="ECO:0000313" key="3">
    <source>
        <dbReference type="RefSeq" id="XP_019707670.1"/>
    </source>
</evidence>
<dbReference type="Pfam" id="PF10714">
    <property type="entry name" value="LEA_6"/>
    <property type="match status" value="1"/>
</dbReference>
<gene>
    <name evidence="3" type="primary">LOC109506143</name>
</gene>
<sequence>MASEQPARPRASEEEVKGIEELPLESSPYVKYSDIEDYKQQGYGTHGHLPAIDTSRHGGATDGPMLSGTGLSEKEVRAIDPGDRPSTA</sequence>
<feature type="region of interest" description="Disordered" evidence="1">
    <location>
        <begin position="41"/>
        <end position="88"/>
    </location>
</feature>
<evidence type="ECO:0000256" key="1">
    <source>
        <dbReference type="SAM" id="MobiDB-lite"/>
    </source>
</evidence>
<name>A0A6J0PM71_ELAGV</name>
<dbReference type="RefSeq" id="XP_019707670.1">
    <property type="nucleotide sequence ID" value="XM_019852111.2"/>
</dbReference>
<protein>
    <submittedName>
        <fullName evidence="3">Uncharacterized protein LOC109506143</fullName>
    </submittedName>
</protein>
<reference evidence="3" key="1">
    <citation type="submission" date="2025-08" db="UniProtKB">
        <authorList>
            <consortium name="RefSeq"/>
        </authorList>
    </citation>
    <scope>IDENTIFICATION</scope>
</reference>
<feature type="region of interest" description="Disordered" evidence="1">
    <location>
        <begin position="1"/>
        <end position="25"/>
    </location>
</feature>
<dbReference type="InParanoid" id="A0A6J0PM71"/>
<dbReference type="GeneID" id="109506143"/>
<accession>A0A6J0PM71</accession>
<proteinExistence type="predicted"/>
<organism evidence="2 3">
    <name type="scientific">Elaeis guineensis var. tenera</name>
    <name type="common">Oil palm</name>
    <dbReference type="NCBI Taxonomy" id="51953"/>
    <lineage>
        <taxon>Eukaryota</taxon>
        <taxon>Viridiplantae</taxon>
        <taxon>Streptophyta</taxon>
        <taxon>Embryophyta</taxon>
        <taxon>Tracheophyta</taxon>
        <taxon>Spermatophyta</taxon>
        <taxon>Magnoliopsida</taxon>
        <taxon>Liliopsida</taxon>
        <taxon>Arecaceae</taxon>
        <taxon>Arecoideae</taxon>
        <taxon>Cocoseae</taxon>
        <taxon>Elaeidinae</taxon>
        <taxon>Elaeis</taxon>
    </lineage>
</organism>
<evidence type="ECO:0000313" key="2">
    <source>
        <dbReference type="Proteomes" id="UP000504607"/>
    </source>
</evidence>
<dbReference type="RefSeq" id="XP_073107938.1">
    <property type="nucleotide sequence ID" value="XM_073251837.1"/>
</dbReference>
<dbReference type="InterPro" id="IPR018930">
    <property type="entry name" value="LEA-18"/>
</dbReference>